<dbReference type="KEGG" id="pib:BBD41_28945"/>
<name>A0A1B2E8H9_9BACL</name>
<gene>
    <name evidence="1" type="ORF">BBD41_28945</name>
</gene>
<organism evidence="1">
    <name type="scientific">Paenibacillus ihbetae</name>
    <dbReference type="NCBI Taxonomy" id="1870820"/>
    <lineage>
        <taxon>Bacteria</taxon>
        <taxon>Bacillati</taxon>
        <taxon>Bacillota</taxon>
        <taxon>Bacilli</taxon>
        <taxon>Bacillales</taxon>
        <taxon>Paenibacillaceae</taxon>
        <taxon>Paenibacillus</taxon>
    </lineage>
</organism>
<evidence type="ECO:0000313" key="1">
    <source>
        <dbReference type="EMBL" id="ANY76278.1"/>
    </source>
</evidence>
<protein>
    <submittedName>
        <fullName evidence="1">Metallopeptidase</fullName>
    </submittedName>
</protein>
<sequence>MNKHEAIRFISQMYTDIVVNFDFDKLPNYFHNDYYQVTDGKKINIEEFKKHLTTLKATVDKIIVSPFYDALYDEELQTLTLRYTVDVTKKSGTRGLIELIAIFEIKNRKIVRCNELSHALHNVKEFKELASISSPVV</sequence>
<dbReference type="SUPFAM" id="SSF54427">
    <property type="entry name" value="NTF2-like"/>
    <property type="match status" value="1"/>
</dbReference>
<dbReference type="InterPro" id="IPR032710">
    <property type="entry name" value="NTF2-like_dom_sf"/>
</dbReference>
<dbReference type="AlphaFoldDB" id="A0A1B2E8H9"/>
<proteinExistence type="predicted"/>
<dbReference type="EMBL" id="CP016809">
    <property type="protein sequence ID" value="ANY76278.1"/>
    <property type="molecule type" value="Genomic_DNA"/>
</dbReference>
<accession>A0A1B2E8H9</accession>
<reference evidence="1" key="1">
    <citation type="submission" date="2016-08" db="EMBL/GenBank/DDBJ databases">
        <title>Complete Genome Seqeunce of Paenibacillus sp. nov. IHBB 9852 from high altitute lake of Indian trans-Himalayas.</title>
        <authorList>
            <person name="Kiran S."/>
            <person name="Swarnkar M.K."/>
            <person name="Rana A."/>
            <person name="Tewari R."/>
            <person name="Gulati A."/>
        </authorList>
    </citation>
    <scope>NUCLEOTIDE SEQUENCE [LARGE SCALE GENOMIC DNA]</scope>
    <source>
        <strain evidence="1">IHBB 9852</strain>
    </source>
</reference>
<dbReference type="Gene3D" id="3.10.450.50">
    <property type="match status" value="1"/>
</dbReference>
<dbReference type="RefSeq" id="WP_099480290.1">
    <property type="nucleotide sequence ID" value="NZ_CP016809.1"/>
</dbReference>